<feature type="region of interest" description="Disordered" evidence="1">
    <location>
        <begin position="21"/>
        <end position="137"/>
    </location>
</feature>
<evidence type="ECO:0000256" key="1">
    <source>
        <dbReference type="SAM" id="MobiDB-lite"/>
    </source>
</evidence>
<proteinExistence type="predicted"/>
<organism evidence="2">
    <name type="scientific">Tetraselmis virus 1</name>
    <dbReference type="NCBI Taxonomy" id="2060617"/>
    <lineage>
        <taxon>Viruses</taxon>
        <taxon>Varidnaviria</taxon>
        <taxon>Bamfordvirae</taxon>
        <taxon>Nucleocytoviricota</taxon>
        <taxon>Megaviricetes</taxon>
        <taxon>Imitervirales</taxon>
        <taxon>Allomimiviridae</taxon>
        <taxon>Oceanusvirus</taxon>
        <taxon>Oceanusvirus kaneohense</taxon>
    </lineage>
</organism>
<keyword evidence="3" id="KW-1185">Reference proteome</keyword>
<reference evidence="2" key="1">
    <citation type="journal article" date="2018" name="Virology">
        <title>A giant virus infecting green algae encodes key fermentation genes.</title>
        <authorList>
            <person name="Schvarcz C.R."/>
            <person name="Steward G.F."/>
        </authorList>
    </citation>
    <scope>NUCLEOTIDE SEQUENCE [LARGE SCALE GENOMIC DNA]</scope>
</reference>
<accession>A0A2P0VNB1</accession>
<dbReference type="Proteomes" id="UP000244773">
    <property type="component" value="Segment"/>
</dbReference>
<evidence type="ECO:0000313" key="2">
    <source>
        <dbReference type="EMBL" id="AUF82396.1"/>
    </source>
</evidence>
<gene>
    <name evidence="2" type="ORF">TetV_304</name>
</gene>
<name>A0A2P0VNB1_9VIRU</name>
<sequence>MDITKSCDIWELLGDESEKIFDESIEPSPKRVREDEVITPPPLKKIRIKVKGPTRPAPRPSHQPPPQPPPQPRSPPMEPIRRRQPPRMEPIRRRQPVPPSAEPVPRQPKEKRPLSPASSCSKMSDTSRYMHNHHRNTRTREQKFAWFVVCEYEKKYITADSGPWIDLMRSIGYGVKFDINEKGNKYVCDFIRLSDFHVASRDEILNALSKIK</sequence>
<evidence type="ECO:0000313" key="3">
    <source>
        <dbReference type="Proteomes" id="UP000244773"/>
    </source>
</evidence>
<feature type="compositionally biased region" description="Pro residues" evidence="1">
    <location>
        <begin position="96"/>
        <end position="106"/>
    </location>
</feature>
<feature type="compositionally biased region" description="Polar residues" evidence="1">
    <location>
        <begin position="116"/>
        <end position="129"/>
    </location>
</feature>
<feature type="compositionally biased region" description="Basic and acidic residues" evidence="1">
    <location>
        <begin position="21"/>
        <end position="36"/>
    </location>
</feature>
<feature type="compositionally biased region" description="Pro residues" evidence="1">
    <location>
        <begin position="55"/>
        <end position="78"/>
    </location>
</feature>
<protein>
    <submittedName>
        <fullName evidence="2">Uncharacterized protein</fullName>
    </submittedName>
</protein>
<dbReference type="EMBL" id="KY322437">
    <property type="protein sequence ID" value="AUF82396.1"/>
    <property type="molecule type" value="Genomic_DNA"/>
</dbReference>